<keyword evidence="2" id="KW-0342">GTP-binding</keyword>
<accession>A0A6C0B601</accession>
<protein>
    <recommendedName>
        <fullName evidence="3">Tr-type G domain-containing protein</fullName>
    </recommendedName>
</protein>
<dbReference type="GO" id="GO:0003746">
    <property type="term" value="F:translation elongation factor activity"/>
    <property type="evidence" value="ECO:0007669"/>
    <property type="project" value="TreeGrafter"/>
</dbReference>
<evidence type="ECO:0000313" key="4">
    <source>
        <dbReference type="EMBL" id="QHS86903.1"/>
    </source>
</evidence>
<feature type="domain" description="Tr-type G" evidence="3">
    <location>
        <begin position="7"/>
        <end position="217"/>
    </location>
</feature>
<organism evidence="4">
    <name type="scientific">viral metagenome</name>
    <dbReference type="NCBI Taxonomy" id="1070528"/>
    <lineage>
        <taxon>unclassified sequences</taxon>
        <taxon>metagenomes</taxon>
        <taxon>organismal metagenomes</taxon>
    </lineage>
</organism>
<dbReference type="InterPro" id="IPR027417">
    <property type="entry name" value="P-loop_NTPase"/>
</dbReference>
<dbReference type="SUPFAM" id="SSF50447">
    <property type="entry name" value="Translation proteins"/>
    <property type="match status" value="1"/>
</dbReference>
<dbReference type="Gene3D" id="3.40.50.300">
    <property type="entry name" value="P-loop containing nucleotide triphosphate hydrolases"/>
    <property type="match status" value="1"/>
</dbReference>
<reference evidence="4" key="1">
    <citation type="journal article" date="2020" name="Nature">
        <title>Giant virus diversity and host interactions through global metagenomics.</title>
        <authorList>
            <person name="Schulz F."/>
            <person name="Roux S."/>
            <person name="Paez-Espino D."/>
            <person name="Jungbluth S."/>
            <person name="Walsh D.A."/>
            <person name="Denef V.J."/>
            <person name="McMahon K.D."/>
            <person name="Konstantinidis K.T."/>
            <person name="Eloe-Fadrosh E.A."/>
            <person name="Kyrpides N.C."/>
            <person name="Woyke T."/>
        </authorList>
    </citation>
    <scope>NUCLEOTIDE SEQUENCE</scope>
    <source>
        <strain evidence="4">GVMAG-M-3300009422-16</strain>
    </source>
</reference>
<dbReference type="SUPFAM" id="SSF52540">
    <property type="entry name" value="P-loop containing nucleoside triphosphate hydrolases"/>
    <property type="match status" value="1"/>
</dbReference>
<sequence>MYMTAVNQEVRIASIGNVDSGKSTTISVLSKNIMDNGKGTARENLLKHPHEKTSGRTSSISHSFVKKNDRTFTFIDLAGHEKYLKTTVSGLNGYFIDYGMVVIGADRGIIGMTKEHLIVALSLNIPLFVVITKIDVAIEQKLKNIEKRLTVIFNNKFAGKKEIIFIDETNIATFIKTYNPFGNIMPIFKISNVTGQNLNVFKKFVYNLKPVKIRGSTTNPAAKFVIDTRFKLAGIGLVVTGTAREGTFIKDKVYYLGPFGKEYKKITIRSIHNNFKEDINILAAGEGGCFNIKFVNSKDKVDIDRIRKGHMVFSYPSCAQRFEAKIKILHHPTTIKKNYEPTIHCGIVRQVAKIYDMDKPLIRTGDETNASFMFKYRPEYIEVGSKITFREGRTKGIGTVTKVIEIN</sequence>
<dbReference type="PANTHER" id="PTHR43721:SF9">
    <property type="entry name" value="GTP-BINDING PROTEIN 1"/>
    <property type="match status" value="1"/>
</dbReference>
<dbReference type="Pfam" id="PF00009">
    <property type="entry name" value="GTP_EFTU"/>
    <property type="match status" value="1"/>
</dbReference>
<name>A0A6C0B601_9ZZZZ</name>
<dbReference type="EMBL" id="MN739065">
    <property type="protein sequence ID" value="QHS86903.1"/>
    <property type="molecule type" value="Genomic_DNA"/>
</dbReference>
<dbReference type="GO" id="GO:0005525">
    <property type="term" value="F:GTP binding"/>
    <property type="evidence" value="ECO:0007669"/>
    <property type="project" value="UniProtKB-KW"/>
</dbReference>
<keyword evidence="1" id="KW-0547">Nucleotide-binding</keyword>
<dbReference type="SUPFAM" id="SSF50465">
    <property type="entry name" value="EF-Tu/eEF-1alpha/eIF2-gamma C-terminal domain"/>
    <property type="match status" value="1"/>
</dbReference>
<dbReference type="InterPro" id="IPR009001">
    <property type="entry name" value="Transl_elong_EF1A/Init_IF2_C"/>
</dbReference>
<evidence type="ECO:0000256" key="2">
    <source>
        <dbReference type="ARBA" id="ARBA00023134"/>
    </source>
</evidence>
<dbReference type="InterPro" id="IPR000795">
    <property type="entry name" value="T_Tr_GTP-bd_dom"/>
</dbReference>
<dbReference type="PROSITE" id="PS51722">
    <property type="entry name" value="G_TR_2"/>
    <property type="match status" value="1"/>
</dbReference>
<dbReference type="AlphaFoldDB" id="A0A6C0B601"/>
<dbReference type="PANTHER" id="PTHR43721">
    <property type="entry name" value="ELONGATION FACTOR TU-RELATED"/>
    <property type="match status" value="1"/>
</dbReference>
<dbReference type="InterPro" id="IPR009000">
    <property type="entry name" value="Transl_B-barrel_sf"/>
</dbReference>
<proteinExistence type="predicted"/>
<evidence type="ECO:0000259" key="3">
    <source>
        <dbReference type="PROSITE" id="PS51722"/>
    </source>
</evidence>
<dbReference type="InterPro" id="IPR050055">
    <property type="entry name" value="EF-Tu_GTPase"/>
</dbReference>
<dbReference type="CDD" id="cd03708">
    <property type="entry name" value="GTPBP_III"/>
    <property type="match status" value="1"/>
</dbReference>
<dbReference type="Gene3D" id="2.40.30.10">
    <property type="entry name" value="Translation factors"/>
    <property type="match status" value="2"/>
</dbReference>
<dbReference type="GO" id="GO:0003924">
    <property type="term" value="F:GTPase activity"/>
    <property type="evidence" value="ECO:0007669"/>
    <property type="project" value="InterPro"/>
</dbReference>
<evidence type="ECO:0000256" key="1">
    <source>
        <dbReference type="ARBA" id="ARBA00022741"/>
    </source>
</evidence>